<gene>
    <name evidence="1" type="ORF">OCTVUL_1B011725</name>
</gene>
<keyword evidence="2" id="KW-1185">Reference proteome</keyword>
<dbReference type="AlphaFoldDB" id="A0AA36F627"/>
<dbReference type="EMBL" id="OX597820">
    <property type="protein sequence ID" value="CAI9725812.1"/>
    <property type="molecule type" value="Genomic_DNA"/>
</dbReference>
<sequence>MRWLRGRYLSHNFAAGKYERRHKYITARENASDERNEISPQYHTNFGAKINGSLSDVMVIPTIDYRR</sequence>
<reference evidence="1" key="1">
    <citation type="submission" date="2023-08" db="EMBL/GenBank/DDBJ databases">
        <authorList>
            <person name="Alioto T."/>
            <person name="Alioto T."/>
            <person name="Gomez Garrido J."/>
        </authorList>
    </citation>
    <scope>NUCLEOTIDE SEQUENCE</scope>
</reference>
<evidence type="ECO:0000313" key="1">
    <source>
        <dbReference type="EMBL" id="CAI9725812.1"/>
    </source>
</evidence>
<evidence type="ECO:0000313" key="2">
    <source>
        <dbReference type="Proteomes" id="UP001162480"/>
    </source>
</evidence>
<accession>A0AA36F627</accession>
<organism evidence="1 2">
    <name type="scientific">Octopus vulgaris</name>
    <name type="common">Common octopus</name>
    <dbReference type="NCBI Taxonomy" id="6645"/>
    <lineage>
        <taxon>Eukaryota</taxon>
        <taxon>Metazoa</taxon>
        <taxon>Spiralia</taxon>
        <taxon>Lophotrochozoa</taxon>
        <taxon>Mollusca</taxon>
        <taxon>Cephalopoda</taxon>
        <taxon>Coleoidea</taxon>
        <taxon>Octopodiformes</taxon>
        <taxon>Octopoda</taxon>
        <taxon>Incirrata</taxon>
        <taxon>Octopodidae</taxon>
        <taxon>Octopus</taxon>
    </lineage>
</organism>
<name>A0AA36F627_OCTVU</name>
<proteinExistence type="predicted"/>
<protein>
    <submittedName>
        <fullName evidence="1">Uncharacterized protein</fullName>
    </submittedName>
</protein>
<dbReference type="Proteomes" id="UP001162480">
    <property type="component" value="Chromosome 7"/>
</dbReference>